<comment type="caution">
    <text evidence="1">The sequence shown here is derived from an EMBL/GenBank/DDBJ whole genome shotgun (WGS) entry which is preliminary data.</text>
</comment>
<keyword evidence="2" id="KW-1185">Reference proteome</keyword>
<sequence length="1344" mass="150226">MSYTSYLEPFTFLEACQEKAFPLLKNRVCNQVQQLHPNASRLEALCRVIRNIPDSQGTILLGKFCYRASLAYVDFLTLPQSAVDSCNQTNRGGFDVRSMSKSSSVVCAYEIWQESSSVDPSVVATCSENDKENFIRAVCMDSAILKKLSESSDNDWLPGHCAYYSINGFRSILHDCNYLTWSSPDTSTVAYCWLYDEVKFSSYLCMNSDVLQELRQDPDNQWLEPSCSPSDASSLPIAAMCDYTQWDLTVIEISQVSFCANNDGGQFAATICGNQVILDQLLANPSISWVVEFCVNISTNVLSTAFPSSMCVYSTWQQSLQGNFSSGSSSAIAADPSAVRACSTLDQSGFVNSVCNNPNLLQVLAWDPRNSWLKNFCFNFVFILEETCNYSTWLSLAPNSSLVTYCWMFDEAGFSDYLCMNAHLQEQLWVNSEKQLLEPNCSIANGMEGADSLPISSLCNYSRWDPATTDFSKVGFCAQYDDTNFQNNMCNNPLNLKLLLTNTYNSWLSQYCVNFSLVINSLSNTKEQCSYSELAAWSADSILAPSIDPASIMGCGRSDKENFTNSVCSNASVLLGLTRDRRNEWLLDFCSKYSSPDLLTVLATKVCLYSKWTVEHPSLLLVSFCWMHDKVNFVNVVCINQQLTNQMSMDPKNLWIQPNCSFLSPHDEARSLPTPQKSCAYHLWNPASVDYSTVSFCAQFDRANFTRMVCANLTTVNMLANNTSNSWVYDYCLKSSGNLPNSYLAELCNYGDWSTKASSSSSTVSVAPTLLLVCRENDKWDFGDSVCNDARLLQALTKDLRNDWLLDFCTNISHPDILNLFIVWRSCIYSTWTLNSIDTFLVSYCWMFDELNFLKYLCNNSQILKQIKENPDNFWLEPDCKSIVVPVDKNVLESRKNQCTYKTWNPSTVDYSLVRFCADNDGKNFTNAICTNVTAVRQLKENPNNTWIPERCVASITIVFNRFSTQQHCTYQAWRLQAVNSSLLELCWVYDQSNFTQWVCNNTPLVERLVQETINAWLKPACHYKNSSFPNRIQDAVLSLCQYGEWPAPVLVDVSIVTLCSTYDQLNFVANVCGNELNLLDEYGGSSISAFCINNTSPGDPFGFVPSEMCLYDTWMEDITDPTILALCWDYDQANFVDHICQNKDLLSYLISQPDNLWIMPLCANANKSVSPGDPGPPFCLLEKVKTQFNWSCSVDLHSACQGGGLSVGSLLPIMQCGLENAGLSLQGSSLADLSQAYDGALDALVLLLLVLEDSQIISLTSSGAVQTVMLQSVLSYLQEAGDSDSQRELLQCFGGTLLKLALAEPSVPTKNQALIKMHQIFALKRSNPPSSATERHDVSALGL</sequence>
<name>A0AAV7TU61_PLEWA</name>
<proteinExistence type="predicted"/>
<evidence type="ECO:0000313" key="1">
    <source>
        <dbReference type="EMBL" id="KAJ1179177.1"/>
    </source>
</evidence>
<gene>
    <name evidence="1" type="ORF">NDU88_004413</name>
</gene>
<dbReference type="Proteomes" id="UP001066276">
    <property type="component" value="Chromosome 3_2"/>
</dbReference>
<protein>
    <submittedName>
        <fullName evidence="1">Uncharacterized protein</fullName>
    </submittedName>
</protein>
<organism evidence="1 2">
    <name type="scientific">Pleurodeles waltl</name>
    <name type="common">Iberian ribbed newt</name>
    <dbReference type="NCBI Taxonomy" id="8319"/>
    <lineage>
        <taxon>Eukaryota</taxon>
        <taxon>Metazoa</taxon>
        <taxon>Chordata</taxon>
        <taxon>Craniata</taxon>
        <taxon>Vertebrata</taxon>
        <taxon>Euteleostomi</taxon>
        <taxon>Amphibia</taxon>
        <taxon>Batrachia</taxon>
        <taxon>Caudata</taxon>
        <taxon>Salamandroidea</taxon>
        <taxon>Salamandridae</taxon>
        <taxon>Pleurodelinae</taxon>
        <taxon>Pleurodeles</taxon>
    </lineage>
</organism>
<reference evidence="1" key="1">
    <citation type="journal article" date="2022" name="bioRxiv">
        <title>Sequencing and chromosome-scale assembly of the giantPleurodeles waltlgenome.</title>
        <authorList>
            <person name="Brown T."/>
            <person name="Elewa A."/>
            <person name="Iarovenko S."/>
            <person name="Subramanian E."/>
            <person name="Araus A.J."/>
            <person name="Petzold A."/>
            <person name="Susuki M."/>
            <person name="Suzuki K.-i.T."/>
            <person name="Hayashi T."/>
            <person name="Toyoda A."/>
            <person name="Oliveira C."/>
            <person name="Osipova E."/>
            <person name="Leigh N.D."/>
            <person name="Simon A."/>
            <person name="Yun M.H."/>
        </authorList>
    </citation>
    <scope>NUCLEOTIDE SEQUENCE</scope>
    <source>
        <strain evidence="1">20211129_DDA</strain>
        <tissue evidence="1">Liver</tissue>
    </source>
</reference>
<accession>A0AAV7TU61</accession>
<dbReference type="EMBL" id="JANPWB010000006">
    <property type="protein sequence ID" value="KAJ1179177.1"/>
    <property type="molecule type" value="Genomic_DNA"/>
</dbReference>
<evidence type="ECO:0000313" key="2">
    <source>
        <dbReference type="Proteomes" id="UP001066276"/>
    </source>
</evidence>